<sequence>MGSSSNENSTSSPRDKYPYPTEFNVLDFVPKLSSEGKYDNWKLLMRDFIRMRGLICFIDGVAEEEHNRDEAWERSNNLVRGWILVTLSEDIRPRVLRSETAKGLWTRLEEIFDPTRSTWQLDEEMEHRQGHYLALQKAAIKGDWDKAREIIEREPRAVRTHITPTLQTALAIAISSGSAGRNRFVRKLLEKMTPQDVVDLVDNQGMTALYEAVGIGNMEGARMLVYKNSDLPNKSDKYGNLPLHFAAMCGFREMVLYLKEVTREDILFGNDYAGALLLCLLTRSEMYVWQRLHIMIWDVVEKLVPCVKCIREKKEKQHHALQLVKFLCMEVAKSDLSKVEMIFKSALQKAVRVGIPEIVEEIVLSYPSALFFMNLGGLNIFKYAILCRRECVFNLIYQTDHVGKRFILGEDYSSNNGLHLVARLTHEQQINLKAGAAGAVLQMQREVQWFKEVEKFTVPGDKEKRNSDGMTPAEVFSDTHQDLVKDGERWMKDTATSCTIVTVLIATMVFAAAVTVPGGNDSVKGHPLLSKQKAFAIFGISDALALFSSITSVLMFLLILTSRYAEEDFLYTLPKRLIIGLITLFVSILSMMVAFGAILYLVFGDNKTWILIPIAAVASIPITLFGAWQFPLLVEMFQSTYGRSIFRKQSDRVLR</sequence>
<dbReference type="PANTHER" id="PTHR24177">
    <property type="entry name" value="CASKIN"/>
    <property type="match status" value="1"/>
</dbReference>
<evidence type="ECO:0000259" key="2">
    <source>
        <dbReference type="Pfam" id="PF13962"/>
    </source>
</evidence>
<organism evidence="3 4">
    <name type="scientific">Rhododendron simsii</name>
    <name type="common">Sims's rhododendron</name>
    <dbReference type="NCBI Taxonomy" id="118357"/>
    <lineage>
        <taxon>Eukaryota</taxon>
        <taxon>Viridiplantae</taxon>
        <taxon>Streptophyta</taxon>
        <taxon>Embryophyta</taxon>
        <taxon>Tracheophyta</taxon>
        <taxon>Spermatophyta</taxon>
        <taxon>Magnoliopsida</taxon>
        <taxon>eudicotyledons</taxon>
        <taxon>Gunneridae</taxon>
        <taxon>Pentapetalae</taxon>
        <taxon>asterids</taxon>
        <taxon>Ericales</taxon>
        <taxon>Ericaceae</taxon>
        <taxon>Ericoideae</taxon>
        <taxon>Rhodoreae</taxon>
        <taxon>Rhododendron</taxon>
    </lineage>
</organism>
<feature type="transmembrane region" description="Helical" evidence="1">
    <location>
        <begin position="495"/>
        <end position="514"/>
    </location>
</feature>
<gene>
    <name evidence="3" type="ORF">RHSIM_Rhsim03G0047300</name>
</gene>
<dbReference type="SMART" id="SM00248">
    <property type="entry name" value="ANK"/>
    <property type="match status" value="3"/>
</dbReference>
<dbReference type="InterPro" id="IPR026961">
    <property type="entry name" value="PGG_dom"/>
</dbReference>
<feature type="transmembrane region" description="Helical" evidence="1">
    <location>
        <begin position="581"/>
        <end position="603"/>
    </location>
</feature>
<dbReference type="GO" id="GO:0016020">
    <property type="term" value="C:membrane"/>
    <property type="evidence" value="ECO:0007669"/>
    <property type="project" value="TreeGrafter"/>
</dbReference>
<evidence type="ECO:0000313" key="4">
    <source>
        <dbReference type="Proteomes" id="UP000626092"/>
    </source>
</evidence>
<keyword evidence="1" id="KW-0812">Transmembrane</keyword>
<evidence type="ECO:0000313" key="3">
    <source>
        <dbReference type="EMBL" id="KAF7148922.1"/>
    </source>
</evidence>
<dbReference type="OrthoDB" id="1925304at2759"/>
<keyword evidence="1" id="KW-0472">Membrane</keyword>
<feature type="transmembrane region" description="Helical" evidence="1">
    <location>
        <begin position="534"/>
        <end position="560"/>
    </location>
</feature>
<feature type="domain" description="PGG" evidence="2">
    <location>
        <begin position="489"/>
        <end position="602"/>
    </location>
</feature>
<dbReference type="SUPFAM" id="SSF48403">
    <property type="entry name" value="Ankyrin repeat"/>
    <property type="match status" value="1"/>
</dbReference>
<proteinExistence type="predicted"/>
<keyword evidence="4" id="KW-1185">Reference proteome</keyword>
<comment type="caution">
    <text evidence="3">The sequence shown here is derived from an EMBL/GenBank/DDBJ whole genome shotgun (WGS) entry which is preliminary data.</text>
</comment>
<dbReference type="InterPro" id="IPR036770">
    <property type="entry name" value="Ankyrin_rpt-contain_sf"/>
</dbReference>
<dbReference type="Pfam" id="PF12796">
    <property type="entry name" value="Ank_2"/>
    <property type="match status" value="1"/>
</dbReference>
<evidence type="ECO:0000256" key="1">
    <source>
        <dbReference type="SAM" id="Phobius"/>
    </source>
</evidence>
<reference evidence="3" key="1">
    <citation type="submission" date="2019-11" db="EMBL/GenBank/DDBJ databases">
        <authorList>
            <person name="Liu Y."/>
            <person name="Hou J."/>
            <person name="Li T.-Q."/>
            <person name="Guan C.-H."/>
            <person name="Wu X."/>
            <person name="Wu H.-Z."/>
            <person name="Ling F."/>
            <person name="Zhang R."/>
            <person name="Shi X.-G."/>
            <person name="Ren J.-P."/>
            <person name="Chen E.-F."/>
            <person name="Sun J.-M."/>
        </authorList>
    </citation>
    <scope>NUCLEOTIDE SEQUENCE</scope>
    <source>
        <strain evidence="3">Adult_tree_wgs_1</strain>
        <tissue evidence="3">Leaves</tissue>
    </source>
</reference>
<dbReference type="Proteomes" id="UP000626092">
    <property type="component" value="Unassembled WGS sequence"/>
</dbReference>
<accession>A0A834H923</accession>
<dbReference type="PANTHER" id="PTHR24177:SF482">
    <property type="entry name" value="PGG DOMAIN-CONTAINING PROTEIN"/>
    <property type="match status" value="1"/>
</dbReference>
<dbReference type="EMBL" id="WJXA01000003">
    <property type="protein sequence ID" value="KAF7148922.1"/>
    <property type="molecule type" value="Genomic_DNA"/>
</dbReference>
<dbReference type="InterPro" id="IPR002110">
    <property type="entry name" value="Ankyrin_rpt"/>
</dbReference>
<dbReference type="Gene3D" id="1.25.40.20">
    <property type="entry name" value="Ankyrin repeat-containing domain"/>
    <property type="match status" value="1"/>
</dbReference>
<name>A0A834H923_RHOSS</name>
<feature type="transmembrane region" description="Helical" evidence="1">
    <location>
        <begin position="609"/>
        <end position="634"/>
    </location>
</feature>
<dbReference type="Pfam" id="PF13962">
    <property type="entry name" value="PGG"/>
    <property type="match status" value="1"/>
</dbReference>
<protein>
    <recommendedName>
        <fullName evidence="2">PGG domain-containing protein</fullName>
    </recommendedName>
</protein>
<dbReference type="AlphaFoldDB" id="A0A834H923"/>
<keyword evidence="1" id="KW-1133">Transmembrane helix</keyword>